<name>A0A382HUT9_9ZZZZ</name>
<gene>
    <name evidence="2" type="ORF">METZ01_LOCUS244008</name>
</gene>
<organism evidence="2">
    <name type="scientific">marine metagenome</name>
    <dbReference type="NCBI Taxonomy" id="408172"/>
    <lineage>
        <taxon>unclassified sequences</taxon>
        <taxon>metagenomes</taxon>
        <taxon>ecological metagenomes</taxon>
    </lineage>
</organism>
<reference evidence="2" key="1">
    <citation type="submission" date="2018-05" db="EMBL/GenBank/DDBJ databases">
        <authorList>
            <person name="Lanie J.A."/>
            <person name="Ng W.-L."/>
            <person name="Kazmierczak K.M."/>
            <person name="Andrzejewski T.M."/>
            <person name="Davidsen T.M."/>
            <person name="Wayne K.J."/>
            <person name="Tettelin H."/>
            <person name="Glass J.I."/>
            <person name="Rusch D."/>
            <person name="Podicherti R."/>
            <person name="Tsui H.-C.T."/>
            <person name="Winkler M.E."/>
        </authorList>
    </citation>
    <scope>NUCLEOTIDE SEQUENCE</scope>
</reference>
<evidence type="ECO:0000256" key="1">
    <source>
        <dbReference type="SAM" id="Phobius"/>
    </source>
</evidence>
<protein>
    <submittedName>
        <fullName evidence="2">Uncharacterized protein</fullName>
    </submittedName>
</protein>
<dbReference type="EMBL" id="UINC01063476">
    <property type="protein sequence ID" value="SVB91154.1"/>
    <property type="molecule type" value="Genomic_DNA"/>
</dbReference>
<keyword evidence="1" id="KW-0472">Membrane</keyword>
<proteinExistence type="predicted"/>
<keyword evidence="1" id="KW-0812">Transmembrane</keyword>
<dbReference type="AlphaFoldDB" id="A0A382HUT9"/>
<accession>A0A382HUT9</accession>
<feature type="transmembrane region" description="Helical" evidence="1">
    <location>
        <begin position="20"/>
        <end position="41"/>
    </location>
</feature>
<evidence type="ECO:0000313" key="2">
    <source>
        <dbReference type="EMBL" id="SVB91154.1"/>
    </source>
</evidence>
<sequence>MADALLHAANEVLSNLTAGIPLFLNRVIICLKALILSIFFADYKC</sequence>
<keyword evidence="1" id="KW-1133">Transmembrane helix</keyword>